<dbReference type="Proteomes" id="UP000198619">
    <property type="component" value="Unassembled WGS sequence"/>
</dbReference>
<dbReference type="STRING" id="84698.SAMN04488528_1004122"/>
<evidence type="ECO:0000313" key="2">
    <source>
        <dbReference type="Proteomes" id="UP000198619"/>
    </source>
</evidence>
<evidence type="ECO:0000313" key="1">
    <source>
        <dbReference type="EMBL" id="SFA84751.1"/>
    </source>
</evidence>
<proteinExistence type="predicted"/>
<accession>A0A1I0W832</accession>
<dbReference type="AlphaFoldDB" id="A0A1I0W832"/>
<protein>
    <submittedName>
        <fullName evidence="1">Uncharacterized protein</fullName>
    </submittedName>
</protein>
<name>A0A1I0W832_9CLOT</name>
<keyword evidence="2" id="KW-1185">Reference proteome</keyword>
<organism evidence="1 2">
    <name type="scientific">Clostridium frigidicarnis</name>
    <dbReference type="NCBI Taxonomy" id="84698"/>
    <lineage>
        <taxon>Bacteria</taxon>
        <taxon>Bacillati</taxon>
        <taxon>Bacillota</taxon>
        <taxon>Clostridia</taxon>
        <taxon>Eubacteriales</taxon>
        <taxon>Clostridiaceae</taxon>
        <taxon>Clostridium</taxon>
    </lineage>
</organism>
<gene>
    <name evidence="1" type="ORF">SAMN04488528_1004122</name>
</gene>
<sequence>MAFGKKRLFIGALPEKFINSNLPICPMCLNKTEWLHEQQFTFQGVRFRYKCLKCNCIISISRKEVLKYNDNEILILKTKKTRKEFQPLMGVEDMGKSKSDNLKVGYQYSLKDMKTLTGEILKR</sequence>
<dbReference type="RefSeq" id="WP_090038953.1">
    <property type="nucleotide sequence ID" value="NZ_FOKI01000004.1"/>
</dbReference>
<reference evidence="1 2" key="1">
    <citation type="submission" date="2016-10" db="EMBL/GenBank/DDBJ databases">
        <authorList>
            <person name="de Groot N.N."/>
        </authorList>
    </citation>
    <scope>NUCLEOTIDE SEQUENCE [LARGE SCALE GENOMIC DNA]</scope>
    <source>
        <strain evidence="1 2">DSM 12271</strain>
    </source>
</reference>
<dbReference type="OrthoDB" id="9811740at2"/>
<dbReference type="EMBL" id="FOKI01000004">
    <property type="protein sequence ID" value="SFA84751.1"/>
    <property type="molecule type" value="Genomic_DNA"/>
</dbReference>